<sequence length="126" mass="14238">MDYYVIPMNTTAAVFPYSSFYPPILVPVPVMQPNFPMPPYYTVPLPPLYPPENFYAPQIPVMGNTRRANLGSGIEGDQIYFSGHYSFTDPVEPGVDMFRPSMLISGFCYSHVLCFRLLLFPKLVAT</sequence>
<keyword evidence="2" id="KW-1185">Reference proteome</keyword>
<proteinExistence type="predicted"/>
<name>S8C913_9LAMI</name>
<evidence type="ECO:0000313" key="2">
    <source>
        <dbReference type="Proteomes" id="UP000015453"/>
    </source>
</evidence>
<dbReference type="Proteomes" id="UP000015453">
    <property type="component" value="Unassembled WGS sequence"/>
</dbReference>
<protein>
    <submittedName>
        <fullName evidence="1">Uncharacterized protein</fullName>
    </submittedName>
</protein>
<evidence type="ECO:0000313" key="1">
    <source>
        <dbReference type="EMBL" id="EPS63379.1"/>
    </source>
</evidence>
<dbReference type="EMBL" id="AUSU01005528">
    <property type="protein sequence ID" value="EPS63379.1"/>
    <property type="molecule type" value="Genomic_DNA"/>
</dbReference>
<comment type="caution">
    <text evidence="1">The sequence shown here is derived from an EMBL/GenBank/DDBJ whole genome shotgun (WGS) entry which is preliminary data.</text>
</comment>
<gene>
    <name evidence="1" type="ORF">M569_11407</name>
</gene>
<accession>S8C913</accession>
<reference evidence="1 2" key="1">
    <citation type="journal article" date="2013" name="BMC Genomics">
        <title>The miniature genome of a carnivorous plant Genlisea aurea contains a low number of genes and short non-coding sequences.</title>
        <authorList>
            <person name="Leushkin E.V."/>
            <person name="Sutormin R.A."/>
            <person name="Nabieva E.R."/>
            <person name="Penin A.A."/>
            <person name="Kondrashov A.S."/>
            <person name="Logacheva M.D."/>
        </authorList>
    </citation>
    <scope>NUCLEOTIDE SEQUENCE [LARGE SCALE GENOMIC DNA]</scope>
</reference>
<organism evidence="1 2">
    <name type="scientific">Genlisea aurea</name>
    <dbReference type="NCBI Taxonomy" id="192259"/>
    <lineage>
        <taxon>Eukaryota</taxon>
        <taxon>Viridiplantae</taxon>
        <taxon>Streptophyta</taxon>
        <taxon>Embryophyta</taxon>
        <taxon>Tracheophyta</taxon>
        <taxon>Spermatophyta</taxon>
        <taxon>Magnoliopsida</taxon>
        <taxon>eudicotyledons</taxon>
        <taxon>Gunneridae</taxon>
        <taxon>Pentapetalae</taxon>
        <taxon>asterids</taxon>
        <taxon>lamiids</taxon>
        <taxon>Lamiales</taxon>
        <taxon>Lentibulariaceae</taxon>
        <taxon>Genlisea</taxon>
    </lineage>
</organism>
<dbReference type="AlphaFoldDB" id="S8C913"/>